<name>A0A849AEJ2_9ACTN</name>
<dbReference type="PANTHER" id="PTHR43245">
    <property type="entry name" value="BIFUNCTIONAL POLYMYXIN RESISTANCE PROTEIN ARNA"/>
    <property type="match status" value="1"/>
</dbReference>
<proteinExistence type="predicted"/>
<gene>
    <name evidence="2" type="ORF">HKD39_14405</name>
</gene>
<sequence length="317" mass="33551">MNTPALHVVTGAGPVGSTVANQLAAAGLRVRVLTRSGGGPDHPLIERRRVDVSDPVALAGMFEGAAAVYHCIHGSKYRADTWRAELPRAEQVVMDAAGKVGAVVAFPESLYAYGPVTGPITQDTPLAATTGKLGIRAELLRAREQHSTPTVSVAASDFFGPLVRSAHAGERMIPAVLVGKTMRVVGSLDAPHSWTYVPDLAAAMIRAAVDQALWNTLLHAPTGPALTQRQLIEAVARAGNVAVPKMSTIPLWALRAAGVFSTDSRELAETGYQFARPFVLDSTRSERRLGLVPAPLQQALAATVDWWRGQLAEQPAA</sequence>
<evidence type="ECO:0000313" key="2">
    <source>
        <dbReference type="EMBL" id="NNG36880.1"/>
    </source>
</evidence>
<comment type="caution">
    <text evidence="2">The sequence shown here is derived from an EMBL/GenBank/DDBJ whole genome shotgun (WGS) entry which is preliminary data.</text>
</comment>
<dbReference type="RefSeq" id="WP_171200559.1">
    <property type="nucleotide sequence ID" value="NZ_JABEND010000008.1"/>
</dbReference>
<accession>A0A849AEJ2</accession>
<protein>
    <submittedName>
        <fullName evidence="2">NAD-dependent epimerase/dehydratase family protein</fullName>
    </submittedName>
</protein>
<evidence type="ECO:0000259" key="1">
    <source>
        <dbReference type="Pfam" id="PF01370"/>
    </source>
</evidence>
<evidence type="ECO:0000313" key="3">
    <source>
        <dbReference type="Proteomes" id="UP000562984"/>
    </source>
</evidence>
<feature type="domain" description="NAD-dependent epimerase/dehydratase" evidence="1">
    <location>
        <begin position="8"/>
        <end position="208"/>
    </location>
</feature>
<dbReference type="EMBL" id="JABEND010000008">
    <property type="protein sequence ID" value="NNG36880.1"/>
    <property type="molecule type" value="Genomic_DNA"/>
</dbReference>
<dbReference type="InterPro" id="IPR036291">
    <property type="entry name" value="NAD(P)-bd_dom_sf"/>
</dbReference>
<dbReference type="AlphaFoldDB" id="A0A849AEJ2"/>
<dbReference type="SUPFAM" id="SSF51735">
    <property type="entry name" value="NAD(P)-binding Rossmann-fold domains"/>
    <property type="match status" value="1"/>
</dbReference>
<organism evidence="2 3">
    <name type="scientific">Nakamurella aerolata</name>
    <dbReference type="NCBI Taxonomy" id="1656892"/>
    <lineage>
        <taxon>Bacteria</taxon>
        <taxon>Bacillati</taxon>
        <taxon>Actinomycetota</taxon>
        <taxon>Actinomycetes</taxon>
        <taxon>Nakamurellales</taxon>
        <taxon>Nakamurellaceae</taxon>
        <taxon>Nakamurella</taxon>
    </lineage>
</organism>
<dbReference type="PANTHER" id="PTHR43245:SF55">
    <property type="entry name" value="NAD(P)-BINDING DOMAIN-CONTAINING PROTEIN"/>
    <property type="match status" value="1"/>
</dbReference>
<dbReference type="InterPro" id="IPR050177">
    <property type="entry name" value="Lipid_A_modif_metabolic_enz"/>
</dbReference>
<dbReference type="InterPro" id="IPR001509">
    <property type="entry name" value="Epimerase_deHydtase"/>
</dbReference>
<keyword evidence="3" id="KW-1185">Reference proteome</keyword>
<dbReference type="Pfam" id="PF01370">
    <property type="entry name" value="Epimerase"/>
    <property type="match status" value="1"/>
</dbReference>
<dbReference type="Gene3D" id="3.40.50.720">
    <property type="entry name" value="NAD(P)-binding Rossmann-like Domain"/>
    <property type="match status" value="1"/>
</dbReference>
<reference evidence="2 3" key="1">
    <citation type="submission" date="2020-05" db="EMBL/GenBank/DDBJ databases">
        <title>Nakamurella sp. DB0629 isolated from air conditioner.</title>
        <authorList>
            <person name="Kim D.H."/>
            <person name="Kim D.-U."/>
        </authorList>
    </citation>
    <scope>NUCLEOTIDE SEQUENCE [LARGE SCALE GENOMIC DNA]</scope>
    <source>
        <strain evidence="2 3">DB0629</strain>
    </source>
</reference>
<dbReference type="Proteomes" id="UP000562984">
    <property type="component" value="Unassembled WGS sequence"/>
</dbReference>